<gene>
    <name evidence="10" type="ORF">Rai3103_16700</name>
</gene>
<evidence type="ECO:0000259" key="9">
    <source>
        <dbReference type="Pfam" id="PF00361"/>
    </source>
</evidence>
<evidence type="ECO:0000256" key="7">
    <source>
        <dbReference type="RuleBase" id="RU000320"/>
    </source>
</evidence>
<feature type="transmembrane region" description="Helical" evidence="8">
    <location>
        <begin position="166"/>
        <end position="187"/>
    </location>
</feature>
<dbReference type="AlphaFoldDB" id="A0A5Q2FDV0"/>
<feature type="transmembrane region" description="Helical" evidence="8">
    <location>
        <begin position="360"/>
        <end position="386"/>
    </location>
</feature>
<organism evidence="10 11">
    <name type="scientific">Raineyella fluvialis</name>
    <dbReference type="NCBI Taxonomy" id="2662261"/>
    <lineage>
        <taxon>Bacteria</taxon>
        <taxon>Bacillati</taxon>
        <taxon>Actinomycetota</taxon>
        <taxon>Actinomycetes</taxon>
        <taxon>Propionibacteriales</taxon>
        <taxon>Propionibacteriaceae</taxon>
        <taxon>Raineyella</taxon>
    </lineage>
</organism>
<dbReference type="EMBL" id="CP045725">
    <property type="protein sequence ID" value="QGF24979.1"/>
    <property type="molecule type" value="Genomic_DNA"/>
</dbReference>
<evidence type="ECO:0000256" key="5">
    <source>
        <dbReference type="ARBA" id="ARBA00022989"/>
    </source>
</evidence>
<dbReference type="PANTHER" id="PTHR42703">
    <property type="entry name" value="NADH DEHYDROGENASE"/>
    <property type="match status" value="1"/>
</dbReference>
<evidence type="ECO:0000256" key="3">
    <source>
        <dbReference type="ARBA" id="ARBA00022475"/>
    </source>
</evidence>
<feature type="transmembrane region" description="Helical" evidence="8">
    <location>
        <begin position="324"/>
        <end position="348"/>
    </location>
</feature>
<feature type="transmembrane region" description="Helical" evidence="8">
    <location>
        <begin position="31"/>
        <end position="51"/>
    </location>
</feature>
<comment type="subcellular location">
    <subcellularLocation>
        <location evidence="1">Cell membrane</location>
        <topology evidence="1">Multi-pass membrane protein</topology>
    </subcellularLocation>
    <subcellularLocation>
        <location evidence="7">Membrane</location>
        <topology evidence="7">Multi-pass membrane protein</topology>
    </subcellularLocation>
</comment>
<keyword evidence="11" id="KW-1185">Reference proteome</keyword>
<keyword evidence="4 7" id="KW-0812">Transmembrane</keyword>
<proteinExistence type="inferred from homology"/>
<feature type="transmembrane region" description="Helical" evidence="8">
    <location>
        <begin position="134"/>
        <end position="154"/>
    </location>
</feature>
<keyword evidence="5 8" id="KW-1133">Transmembrane helix</keyword>
<dbReference type="GO" id="GO:0008137">
    <property type="term" value="F:NADH dehydrogenase (ubiquinone) activity"/>
    <property type="evidence" value="ECO:0007669"/>
    <property type="project" value="InterPro"/>
</dbReference>
<dbReference type="NCBIfam" id="NF009308">
    <property type="entry name" value="PRK12665.1"/>
    <property type="match status" value="1"/>
</dbReference>
<dbReference type="InterPro" id="IPR003918">
    <property type="entry name" value="NADH_UbQ_OxRdtase"/>
</dbReference>
<feature type="domain" description="NADH:quinone oxidoreductase/Mrp antiporter transmembrane" evidence="9">
    <location>
        <begin position="131"/>
        <end position="417"/>
    </location>
</feature>
<dbReference type="RefSeq" id="WP_153573508.1">
    <property type="nucleotide sequence ID" value="NZ_CP045725.1"/>
</dbReference>
<sequence length="506" mass="52965">MSWLVPMPILLALFGAGLTLILGRRPMAQRAVSVSVLSAIVAVAGGLVYLADRDGPQVTWVAGWPAPQGISLVADRLSTVLLLVSSVICLLVLVFSLGQEEEQRRRETPISIYHPTFLALTAGVSNAFLTGDLFNLYVGFEILLFASFVLLTLGGTGDRIRAGTTYVVVSLVSSLLFLVALAAVYAATGTVNMALAGVRLAALPPEVQQVIHLLLITVFGIKAAVFPLSAWLPDSYPTAPAPVTAVFAGLLTKVGVYAIIRTQTVLFPEGALRVPMMVIGILTMVLGILGAIAQGEIKRILSFTLVSHIGYMIFGIALDSEAGLSAAIFYTVHHILVQTALFLVAGLIERRGGSTSLNELGGLASASPVLGALFLVPALNLAGIPPLSGFLGKVGLVRAGVGTHDWLAGVGVAAVLLTSLLSLFAVAKIWNRAFWQAMPLAENEDGKMVEAGLPLQPSMAVVAGMLVAVGLALTVFGGSMYGFTDRAAHDARHGDYITAVLPQGVR</sequence>
<feature type="transmembrane region" description="Helical" evidence="8">
    <location>
        <begin position="406"/>
        <end position="430"/>
    </location>
</feature>
<keyword evidence="6 8" id="KW-0472">Membrane</keyword>
<reference evidence="10 11" key="1">
    <citation type="submission" date="2019-10" db="EMBL/GenBank/DDBJ databases">
        <title>Genomic analysis of Raineyella sp. CBA3103.</title>
        <authorList>
            <person name="Roh S.W."/>
        </authorList>
    </citation>
    <scope>NUCLEOTIDE SEQUENCE [LARGE SCALE GENOMIC DNA]</scope>
    <source>
        <strain evidence="10 11">CBA3103</strain>
    </source>
</reference>
<evidence type="ECO:0000256" key="6">
    <source>
        <dbReference type="ARBA" id="ARBA00023136"/>
    </source>
</evidence>
<feature type="transmembrane region" description="Helical" evidence="8">
    <location>
        <begin position="451"/>
        <end position="476"/>
    </location>
</feature>
<accession>A0A5Q2FDV0</accession>
<dbReference type="InterPro" id="IPR050586">
    <property type="entry name" value="CPA3_Na-H_Antiporter_D"/>
</dbReference>
<dbReference type="GO" id="GO:0042773">
    <property type="term" value="P:ATP synthesis coupled electron transport"/>
    <property type="evidence" value="ECO:0007669"/>
    <property type="project" value="InterPro"/>
</dbReference>
<feature type="transmembrane region" description="Helical" evidence="8">
    <location>
        <begin position="110"/>
        <end position="128"/>
    </location>
</feature>
<feature type="transmembrane region" description="Helical" evidence="8">
    <location>
        <begin position="272"/>
        <end position="293"/>
    </location>
</feature>
<feature type="transmembrane region" description="Helical" evidence="8">
    <location>
        <begin position="207"/>
        <end position="232"/>
    </location>
</feature>
<evidence type="ECO:0000256" key="4">
    <source>
        <dbReference type="ARBA" id="ARBA00022692"/>
    </source>
</evidence>
<keyword evidence="3" id="KW-1003">Cell membrane</keyword>
<dbReference type="Pfam" id="PF00361">
    <property type="entry name" value="Proton_antipo_M"/>
    <property type="match status" value="1"/>
</dbReference>
<evidence type="ECO:0000256" key="2">
    <source>
        <dbReference type="ARBA" id="ARBA00005346"/>
    </source>
</evidence>
<dbReference type="PANTHER" id="PTHR42703:SF1">
    <property type="entry name" value="NA(+)_H(+) ANTIPORTER SUBUNIT D1"/>
    <property type="match status" value="1"/>
</dbReference>
<dbReference type="KEGG" id="rain:Rai3103_16700"/>
<name>A0A5Q2FDV0_9ACTN</name>
<comment type="similarity">
    <text evidence="2">Belongs to the CPA3 antiporters (TC 2.A.63) subunit D family.</text>
</comment>
<dbReference type="PRINTS" id="PR01437">
    <property type="entry name" value="NUOXDRDTASE4"/>
</dbReference>
<feature type="transmembrane region" description="Helical" evidence="8">
    <location>
        <begin position="6"/>
        <end position="24"/>
    </location>
</feature>
<dbReference type="Proteomes" id="UP000386847">
    <property type="component" value="Chromosome"/>
</dbReference>
<evidence type="ECO:0000313" key="10">
    <source>
        <dbReference type="EMBL" id="QGF24979.1"/>
    </source>
</evidence>
<evidence type="ECO:0000256" key="1">
    <source>
        <dbReference type="ARBA" id="ARBA00004651"/>
    </source>
</evidence>
<feature type="transmembrane region" description="Helical" evidence="8">
    <location>
        <begin position="300"/>
        <end position="318"/>
    </location>
</feature>
<dbReference type="InterPro" id="IPR001750">
    <property type="entry name" value="ND/Mrp_TM"/>
</dbReference>
<feature type="transmembrane region" description="Helical" evidence="8">
    <location>
        <begin position="239"/>
        <end position="260"/>
    </location>
</feature>
<dbReference type="GO" id="GO:0005886">
    <property type="term" value="C:plasma membrane"/>
    <property type="evidence" value="ECO:0007669"/>
    <property type="project" value="UniProtKB-SubCell"/>
</dbReference>
<evidence type="ECO:0000256" key="8">
    <source>
        <dbReference type="SAM" id="Phobius"/>
    </source>
</evidence>
<feature type="transmembrane region" description="Helical" evidence="8">
    <location>
        <begin position="77"/>
        <end position="98"/>
    </location>
</feature>
<protein>
    <submittedName>
        <fullName evidence="10">Na+/H+ antiporter subunit D</fullName>
    </submittedName>
</protein>
<evidence type="ECO:0000313" key="11">
    <source>
        <dbReference type="Proteomes" id="UP000386847"/>
    </source>
</evidence>